<gene>
    <name evidence="1" type="primary">ABHD17A</name>
    <name evidence="1" type="ORF">CEXT_342811</name>
</gene>
<dbReference type="PANTHER" id="PTHR12277:SF81">
    <property type="entry name" value="PROTEIN ABHD13"/>
    <property type="match status" value="1"/>
</dbReference>
<name>A0AAV4X2D2_CAEEX</name>
<evidence type="ECO:0000313" key="2">
    <source>
        <dbReference type="Proteomes" id="UP001054945"/>
    </source>
</evidence>
<keyword evidence="2" id="KW-1185">Reference proteome</keyword>
<comment type="caution">
    <text evidence="1">The sequence shown here is derived from an EMBL/GenBank/DDBJ whole genome shotgun (WGS) entry which is preliminary data.</text>
</comment>
<evidence type="ECO:0000313" key="1">
    <source>
        <dbReference type="EMBL" id="GIY88991.1"/>
    </source>
</evidence>
<proteinExistence type="predicted"/>
<dbReference type="EMBL" id="BPLR01017138">
    <property type="protein sequence ID" value="GIY88991.1"/>
    <property type="molecule type" value="Genomic_DNA"/>
</dbReference>
<dbReference type="AlphaFoldDB" id="A0AAV4X2D2"/>
<dbReference type="Proteomes" id="UP001054945">
    <property type="component" value="Unassembled WGS sequence"/>
</dbReference>
<dbReference type="GO" id="GO:0010008">
    <property type="term" value="C:endosome membrane"/>
    <property type="evidence" value="ECO:0007669"/>
    <property type="project" value="TreeGrafter"/>
</dbReference>
<protein>
    <submittedName>
        <fullName evidence="1">Uncharacterized protein</fullName>
    </submittedName>
</protein>
<organism evidence="1 2">
    <name type="scientific">Caerostris extrusa</name>
    <name type="common">Bark spider</name>
    <name type="synonym">Caerostris bankana</name>
    <dbReference type="NCBI Taxonomy" id="172846"/>
    <lineage>
        <taxon>Eukaryota</taxon>
        <taxon>Metazoa</taxon>
        <taxon>Ecdysozoa</taxon>
        <taxon>Arthropoda</taxon>
        <taxon>Chelicerata</taxon>
        <taxon>Arachnida</taxon>
        <taxon>Araneae</taxon>
        <taxon>Araneomorphae</taxon>
        <taxon>Entelegynae</taxon>
        <taxon>Araneoidea</taxon>
        <taxon>Araneidae</taxon>
        <taxon>Caerostris</taxon>
    </lineage>
</organism>
<dbReference type="GO" id="GO:0008474">
    <property type="term" value="F:palmitoyl-(protein) hydrolase activity"/>
    <property type="evidence" value="ECO:0007669"/>
    <property type="project" value="TreeGrafter"/>
</dbReference>
<sequence>MRVAFPEHKNVPGFDSFQHRKIPKVTSPVLVIHGTNDEIIDFSHGQAIYERCPRAVEPLWVEGAGHNDIELYGQYVERLCKFINEELVT</sequence>
<accession>A0AAV4X2D2</accession>
<dbReference type="Gene3D" id="3.40.50.1820">
    <property type="entry name" value="alpha/beta hydrolase"/>
    <property type="match status" value="1"/>
</dbReference>
<dbReference type="SUPFAM" id="SSF53474">
    <property type="entry name" value="alpha/beta-Hydrolases"/>
    <property type="match status" value="1"/>
</dbReference>
<dbReference type="GO" id="GO:0005886">
    <property type="term" value="C:plasma membrane"/>
    <property type="evidence" value="ECO:0007669"/>
    <property type="project" value="TreeGrafter"/>
</dbReference>
<dbReference type="InterPro" id="IPR029058">
    <property type="entry name" value="AB_hydrolase_fold"/>
</dbReference>
<reference evidence="1 2" key="1">
    <citation type="submission" date="2021-06" db="EMBL/GenBank/DDBJ databases">
        <title>Caerostris extrusa draft genome.</title>
        <authorList>
            <person name="Kono N."/>
            <person name="Arakawa K."/>
        </authorList>
    </citation>
    <scope>NUCLEOTIDE SEQUENCE [LARGE SCALE GENOMIC DNA]</scope>
</reference>
<dbReference type="PANTHER" id="PTHR12277">
    <property type="entry name" value="ALPHA/BETA HYDROLASE DOMAIN-CONTAINING PROTEIN"/>
    <property type="match status" value="1"/>
</dbReference>